<organism evidence="10 11">
    <name type="scientific">Ignelater luminosus</name>
    <name type="common">Cucubano</name>
    <name type="synonym">Pyrophorus luminosus</name>
    <dbReference type="NCBI Taxonomy" id="2038154"/>
    <lineage>
        <taxon>Eukaryota</taxon>
        <taxon>Metazoa</taxon>
        <taxon>Ecdysozoa</taxon>
        <taxon>Arthropoda</taxon>
        <taxon>Hexapoda</taxon>
        <taxon>Insecta</taxon>
        <taxon>Pterygota</taxon>
        <taxon>Neoptera</taxon>
        <taxon>Endopterygota</taxon>
        <taxon>Coleoptera</taxon>
        <taxon>Polyphaga</taxon>
        <taxon>Elateriformia</taxon>
        <taxon>Elateroidea</taxon>
        <taxon>Elateridae</taxon>
        <taxon>Agrypninae</taxon>
        <taxon>Pyrophorini</taxon>
        <taxon>Ignelater</taxon>
    </lineage>
</organism>
<evidence type="ECO:0000256" key="2">
    <source>
        <dbReference type="ARBA" id="ARBA00010407"/>
    </source>
</evidence>
<dbReference type="Pfam" id="PF02338">
    <property type="entry name" value="OTU"/>
    <property type="match status" value="1"/>
</dbReference>
<dbReference type="InterPro" id="IPR050704">
    <property type="entry name" value="Peptidase_C85-like"/>
</dbReference>
<evidence type="ECO:0000256" key="3">
    <source>
        <dbReference type="ARBA" id="ARBA00012759"/>
    </source>
</evidence>
<evidence type="ECO:0000256" key="4">
    <source>
        <dbReference type="ARBA" id="ARBA00022670"/>
    </source>
</evidence>
<gene>
    <name evidence="10" type="ORF">ILUMI_00992</name>
</gene>
<dbReference type="InterPro" id="IPR003323">
    <property type="entry name" value="OTU_dom"/>
</dbReference>
<comment type="catalytic activity">
    <reaction evidence="1">
        <text>Thiol-dependent hydrolysis of ester, thioester, amide, peptide and isopeptide bonds formed by the C-terminal Gly of ubiquitin (a 76-residue protein attached to proteins as an intracellular targeting signal).</text>
        <dbReference type="EC" id="3.4.19.12"/>
    </reaction>
</comment>
<dbReference type="EMBL" id="VTPC01000587">
    <property type="protein sequence ID" value="KAF2905182.1"/>
    <property type="molecule type" value="Genomic_DNA"/>
</dbReference>
<evidence type="ECO:0000313" key="10">
    <source>
        <dbReference type="EMBL" id="KAF2905182.1"/>
    </source>
</evidence>
<dbReference type="Proteomes" id="UP000801492">
    <property type="component" value="Unassembled WGS sequence"/>
</dbReference>
<comment type="similarity">
    <text evidence="2">Belongs to the peptidase C85 family.</text>
</comment>
<dbReference type="PROSITE" id="PS50802">
    <property type="entry name" value="OTU"/>
    <property type="match status" value="1"/>
</dbReference>
<dbReference type="GO" id="GO:0004843">
    <property type="term" value="F:cysteine-type deubiquitinase activity"/>
    <property type="evidence" value="ECO:0007669"/>
    <property type="project" value="UniProtKB-EC"/>
</dbReference>
<dbReference type="InterPro" id="IPR038765">
    <property type="entry name" value="Papain-like_cys_pep_sf"/>
</dbReference>
<dbReference type="AlphaFoldDB" id="A0A8K0DKW7"/>
<dbReference type="PANTHER" id="PTHR12419">
    <property type="entry name" value="OTU DOMAIN CONTAINING PROTEIN"/>
    <property type="match status" value="1"/>
</dbReference>
<dbReference type="SUPFAM" id="SSF54001">
    <property type="entry name" value="Cysteine proteinases"/>
    <property type="match status" value="1"/>
</dbReference>
<evidence type="ECO:0000256" key="6">
    <source>
        <dbReference type="ARBA" id="ARBA00022801"/>
    </source>
</evidence>
<comment type="caution">
    <text evidence="10">The sequence shown here is derived from an EMBL/GenBank/DDBJ whole genome shotgun (WGS) entry which is preliminary data.</text>
</comment>
<evidence type="ECO:0000313" key="11">
    <source>
        <dbReference type="Proteomes" id="UP000801492"/>
    </source>
</evidence>
<feature type="compositionally biased region" description="Basic and acidic residues" evidence="8">
    <location>
        <begin position="315"/>
        <end position="334"/>
    </location>
</feature>
<feature type="domain" description="OTU" evidence="9">
    <location>
        <begin position="76"/>
        <end position="221"/>
    </location>
</feature>
<feature type="region of interest" description="Disordered" evidence="8">
    <location>
        <begin position="233"/>
        <end position="372"/>
    </location>
</feature>
<dbReference type="Gene3D" id="3.90.70.80">
    <property type="match status" value="1"/>
</dbReference>
<keyword evidence="4" id="KW-0645">Protease</keyword>
<feature type="region of interest" description="Disordered" evidence="8">
    <location>
        <begin position="1"/>
        <end position="26"/>
    </location>
</feature>
<protein>
    <recommendedName>
        <fullName evidence="3">ubiquitinyl hydrolase 1</fullName>
        <ecNumber evidence="3">3.4.19.12</ecNumber>
    </recommendedName>
    <alternativeName>
        <fullName evidence="7">Deubiquitinating enzyme A</fullName>
    </alternativeName>
</protein>
<evidence type="ECO:0000256" key="8">
    <source>
        <dbReference type="SAM" id="MobiDB-lite"/>
    </source>
</evidence>
<dbReference type="EC" id="3.4.19.12" evidence="3"/>
<accession>A0A8K0DKW7</accession>
<evidence type="ECO:0000256" key="7">
    <source>
        <dbReference type="ARBA" id="ARBA00033460"/>
    </source>
</evidence>
<dbReference type="GO" id="GO:0061578">
    <property type="term" value="F:K63-linked deubiquitinase activity"/>
    <property type="evidence" value="ECO:0007669"/>
    <property type="project" value="TreeGrafter"/>
</dbReference>
<feature type="compositionally biased region" description="Basic and acidic residues" evidence="8">
    <location>
        <begin position="342"/>
        <end position="359"/>
    </location>
</feature>
<dbReference type="OrthoDB" id="409956at2759"/>
<sequence>MPQDRKRKLKSEDDSSSSRTTVATGYRRSAVRQPEPSWINSKAMHGLFDEVLQFEINNSAFQRGGSFKRYLESTIYDMKTMKSDGACFFRAIAYQQYEDQSFHVLVRMQCMEFLRANRVVYEPFITGDFEEYIARKSRVCEYADNVEIQAVADMYQRNVEIYQYNVEHANNPEAPPVIHYLITCSNEPRIMIPDISIYSGALDPFRLSYHGDLHYNALIIRGSDKKEFLDQMRGTTKKPSGPLKSILKHSEHEGSSTSRQADKKPESKSDLKKKVSQYQKKGCKSDSVSTLIQKRSEIKTRKGSSPKVSTVQGESIEKRRSLRIILRETTETKSKSQTRKTPSKESHESQSKKSHESQSRKRKRSQSKDKQN</sequence>
<dbReference type="GO" id="GO:0016579">
    <property type="term" value="P:protein deubiquitination"/>
    <property type="evidence" value="ECO:0007669"/>
    <property type="project" value="TreeGrafter"/>
</dbReference>
<name>A0A8K0DKW7_IGNLU</name>
<evidence type="ECO:0000256" key="5">
    <source>
        <dbReference type="ARBA" id="ARBA00022786"/>
    </source>
</evidence>
<evidence type="ECO:0000256" key="1">
    <source>
        <dbReference type="ARBA" id="ARBA00000707"/>
    </source>
</evidence>
<keyword evidence="11" id="KW-1185">Reference proteome</keyword>
<reference evidence="10" key="1">
    <citation type="submission" date="2019-08" db="EMBL/GenBank/DDBJ databases">
        <title>The genome of the North American firefly Photinus pyralis.</title>
        <authorList>
            <consortium name="Photinus pyralis genome working group"/>
            <person name="Fallon T.R."/>
            <person name="Sander Lower S.E."/>
            <person name="Weng J.-K."/>
        </authorList>
    </citation>
    <scope>NUCLEOTIDE SEQUENCE</scope>
    <source>
        <strain evidence="10">TRF0915ILg1</strain>
        <tissue evidence="10">Whole body</tissue>
    </source>
</reference>
<evidence type="ECO:0000259" key="9">
    <source>
        <dbReference type="PROSITE" id="PS50802"/>
    </source>
</evidence>
<proteinExistence type="inferred from homology"/>
<dbReference type="GO" id="GO:0006508">
    <property type="term" value="P:proteolysis"/>
    <property type="evidence" value="ECO:0007669"/>
    <property type="project" value="UniProtKB-KW"/>
</dbReference>
<keyword evidence="5" id="KW-0833">Ubl conjugation pathway</keyword>
<feature type="compositionally biased region" description="Basic and acidic residues" evidence="8">
    <location>
        <begin position="248"/>
        <end position="273"/>
    </location>
</feature>
<keyword evidence="6" id="KW-0378">Hydrolase</keyword>
<dbReference type="PANTHER" id="PTHR12419:SF4">
    <property type="entry name" value="OTU DOMAIN-CONTAINING PROTEIN 5"/>
    <property type="match status" value="1"/>
</dbReference>